<evidence type="ECO:0000313" key="3">
    <source>
        <dbReference type="EMBL" id="CTQ67460.1"/>
    </source>
</evidence>
<dbReference type="STRING" id="388408.LAX5112_01400"/>
<dbReference type="PANTHER" id="PTHR14136:SF17">
    <property type="entry name" value="BTB_POZ DOMAIN-CONTAINING PROTEIN KCTD9"/>
    <property type="match status" value="1"/>
</dbReference>
<name>A0A0M6ZZI3_9HYPH</name>
<dbReference type="OrthoDB" id="156143at2"/>
<sequence>MRRPPRIKRNSSPRPSKLSERSTGRTTTRSNQPKPSPFNVSSPPMKVHRSSRPSEPVLTREDIPPQITRDDIHGAFVSAINQTEANKYAQLSLLQRRAKRLRESWFVVGLEALGLIGLIFAVGLFVYDLQERQDERIARAWQLVTTQAPGNSGKVEALEYLNSEYGCPITWGVEKWCWKKRIPLNGVDVSSVLNKGPVILYGLDLSGAELENAKFDGAVLINADFTDADLEGASFVGTDLMVSTFENANIGGADFTCAHLSGVDFLNTSYITSSNRPKGFKATLSWALSNTPAINLPERAFERYILDQITLVDTLNSERRKKFAKRTLERCKIDLSKHPFLQPRHPSLEED</sequence>
<keyword evidence="4" id="KW-1185">Reference proteome</keyword>
<gene>
    <name evidence="3" type="ORF">LAX5112_01400</name>
</gene>
<dbReference type="PANTHER" id="PTHR14136">
    <property type="entry name" value="BTB_POZ DOMAIN-CONTAINING PROTEIN KCTD9"/>
    <property type="match status" value="1"/>
</dbReference>
<evidence type="ECO:0000256" key="1">
    <source>
        <dbReference type="SAM" id="MobiDB-lite"/>
    </source>
</evidence>
<dbReference type="Gene3D" id="2.160.20.80">
    <property type="entry name" value="E3 ubiquitin-protein ligase SopA"/>
    <property type="match status" value="1"/>
</dbReference>
<keyword evidence="2" id="KW-0812">Transmembrane</keyword>
<keyword evidence="2" id="KW-1133">Transmembrane helix</keyword>
<dbReference type="InterPro" id="IPR051082">
    <property type="entry name" value="Pentapeptide-BTB/POZ_domain"/>
</dbReference>
<reference evidence="4" key="1">
    <citation type="submission" date="2015-07" db="EMBL/GenBank/DDBJ databases">
        <authorList>
            <person name="Rodrigo-Torres Lidia"/>
            <person name="Arahal R.David."/>
        </authorList>
    </citation>
    <scope>NUCLEOTIDE SEQUENCE [LARGE SCALE GENOMIC DNA]</scope>
    <source>
        <strain evidence="4">CECT 5112</strain>
    </source>
</reference>
<dbReference type="EMBL" id="CXWD01000004">
    <property type="protein sequence ID" value="CTQ67460.1"/>
    <property type="molecule type" value="Genomic_DNA"/>
</dbReference>
<keyword evidence="2" id="KW-0472">Membrane</keyword>
<proteinExistence type="predicted"/>
<dbReference type="InterPro" id="IPR001646">
    <property type="entry name" value="5peptide_repeat"/>
</dbReference>
<dbReference type="AlphaFoldDB" id="A0A0M6ZZI3"/>
<dbReference type="SUPFAM" id="SSF141571">
    <property type="entry name" value="Pentapeptide repeat-like"/>
    <property type="match status" value="1"/>
</dbReference>
<dbReference type="Proteomes" id="UP000053235">
    <property type="component" value="Unassembled WGS sequence"/>
</dbReference>
<dbReference type="Pfam" id="PF00805">
    <property type="entry name" value="Pentapeptide"/>
    <property type="match status" value="1"/>
</dbReference>
<protein>
    <submittedName>
        <fullName evidence="3">Secreted effector protein PipB</fullName>
    </submittedName>
</protein>
<feature type="compositionally biased region" description="Basic residues" evidence="1">
    <location>
        <begin position="1"/>
        <end position="11"/>
    </location>
</feature>
<accession>A0A0M6ZZI3</accession>
<feature type="transmembrane region" description="Helical" evidence="2">
    <location>
        <begin position="105"/>
        <end position="127"/>
    </location>
</feature>
<feature type="region of interest" description="Disordered" evidence="1">
    <location>
        <begin position="1"/>
        <end position="65"/>
    </location>
</feature>
<organism evidence="3 4">
    <name type="scientific">Roseibium alexandrii</name>
    <dbReference type="NCBI Taxonomy" id="388408"/>
    <lineage>
        <taxon>Bacteria</taxon>
        <taxon>Pseudomonadati</taxon>
        <taxon>Pseudomonadota</taxon>
        <taxon>Alphaproteobacteria</taxon>
        <taxon>Hyphomicrobiales</taxon>
        <taxon>Stappiaceae</taxon>
        <taxon>Roseibium</taxon>
    </lineage>
</organism>
<evidence type="ECO:0000313" key="4">
    <source>
        <dbReference type="Proteomes" id="UP000053235"/>
    </source>
</evidence>
<evidence type="ECO:0000256" key="2">
    <source>
        <dbReference type="SAM" id="Phobius"/>
    </source>
</evidence>